<accession>A0ABN8LU14</accession>
<feature type="binding site" evidence="1">
    <location>
        <position position="72"/>
    </location>
    <ligand>
        <name>Zn(2+)</name>
        <dbReference type="ChEBI" id="CHEBI:29105"/>
    </ligand>
</feature>
<keyword evidence="1" id="KW-0863">Zinc-finger</keyword>
<feature type="compositionally biased region" description="Polar residues" evidence="2">
    <location>
        <begin position="173"/>
        <end position="188"/>
    </location>
</feature>
<protein>
    <recommendedName>
        <fullName evidence="3">ZAD domain-containing protein</fullName>
    </recommendedName>
</protein>
<name>A0ABN8LU14_9CNID</name>
<dbReference type="Pfam" id="PF07776">
    <property type="entry name" value="zf-AD"/>
    <property type="match status" value="1"/>
</dbReference>
<comment type="caution">
    <text evidence="4">The sequence shown here is derived from an EMBL/GenBank/DDBJ whole genome shotgun (WGS) entry which is preliminary data.</text>
</comment>
<feature type="binding site" evidence="1">
    <location>
        <position position="21"/>
    </location>
    <ligand>
        <name>Zn(2+)</name>
        <dbReference type="ChEBI" id="CHEBI:29105"/>
    </ligand>
</feature>
<dbReference type="InterPro" id="IPR012934">
    <property type="entry name" value="Znf_AD"/>
</dbReference>
<feature type="compositionally biased region" description="Low complexity" evidence="2">
    <location>
        <begin position="154"/>
        <end position="167"/>
    </location>
</feature>
<reference evidence="4 5" key="1">
    <citation type="submission" date="2022-05" db="EMBL/GenBank/DDBJ databases">
        <authorList>
            <consortium name="Genoscope - CEA"/>
            <person name="William W."/>
        </authorList>
    </citation>
    <scope>NUCLEOTIDE SEQUENCE [LARGE SCALE GENOMIC DNA]</scope>
</reference>
<evidence type="ECO:0000256" key="2">
    <source>
        <dbReference type="SAM" id="MobiDB-lite"/>
    </source>
</evidence>
<feature type="binding site" evidence="1">
    <location>
        <position position="69"/>
    </location>
    <ligand>
        <name>Zn(2+)</name>
        <dbReference type="ChEBI" id="CHEBI:29105"/>
    </ligand>
</feature>
<evidence type="ECO:0000313" key="5">
    <source>
        <dbReference type="Proteomes" id="UP001159427"/>
    </source>
</evidence>
<feature type="non-terminal residue" evidence="4">
    <location>
        <position position="258"/>
    </location>
</feature>
<proteinExistence type="predicted"/>
<feature type="binding site" evidence="1">
    <location>
        <position position="18"/>
    </location>
    <ligand>
        <name>Zn(2+)</name>
        <dbReference type="ChEBI" id="CHEBI:29105"/>
    </ligand>
</feature>
<evidence type="ECO:0000313" key="4">
    <source>
        <dbReference type="EMBL" id="CAH3020574.1"/>
    </source>
</evidence>
<feature type="compositionally biased region" description="Polar residues" evidence="2">
    <location>
        <begin position="127"/>
        <end position="153"/>
    </location>
</feature>
<dbReference type="Proteomes" id="UP001159427">
    <property type="component" value="Unassembled WGS sequence"/>
</dbReference>
<dbReference type="EMBL" id="CALNXI010000152">
    <property type="protein sequence ID" value="CAH3020574.1"/>
    <property type="molecule type" value="Genomic_DNA"/>
</dbReference>
<feature type="region of interest" description="Disordered" evidence="2">
    <location>
        <begin position="108"/>
        <end position="189"/>
    </location>
</feature>
<feature type="compositionally biased region" description="Polar residues" evidence="2">
    <location>
        <begin position="212"/>
        <end position="221"/>
    </location>
</feature>
<keyword evidence="1" id="KW-0862">Zinc</keyword>
<keyword evidence="1" id="KW-0479">Metal-binding</keyword>
<feature type="region of interest" description="Disordered" evidence="2">
    <location>
        <begin position="202"/>
        <end position="258"/>
    </location>
</feature>
<evidence type="ECO:0000259" key="3">
    <source>
        <dbReference type="PROSITE" id="PS51915"/>
    </source>
</evidence>
<dbReference type="SMART" id="SM00868">
    <property type="entry name" value="zf-AD"/>
    <property type="match status" value="1"/>
</dbReference>
<keyword evidence="5" id="KW-1185">Reference proteome</keyword>
<feature type="domain" description="ZAD" evidence="3">
    <location>
        <begin position="16"/>
        <end position="96"/>
    </location>
</feature>
<dbReference type="Gene3D" id="3.40.1800.20">
    <property type="match status" value="1"/>
</dbReference>
<sequence length="258" mass="27927">MAESISTPTKISARNPVCRLCGGSYESRYMLRIFSKAGSTKDLCSKVNKTCGIKISEDDTRSARSTVVCRTCVAFVEKMDQFIQRAQSLDNTPSDLVNTEYSVKRCVQLSPSSHQPSKRLSKDMPPESSNVDQPSKRITSGRSAKQLSFSSPPATTADNSTCTTTSAKHPKRSTSNSAEELSLSTPQDATFLIPRSTGDELAFKSTFADQPLAQTTSSSAEQPAFPTRPATTAVLMPKSTGSSNCTFEAQPLSDERQQ</sequence>
<gene>
    <name evidence="4" type="ORF">PEVE_00007779</name>
</gene>
<evidence type="ECO:0000256" key="1">
    <source>
        <dbReference type="PROSITE-ProRule" id="PRU01263"/>
    </source>
</evidence>
<dbReference type="SUPFAM" id="SSF57716">
    <property type="entry name" value="Glucocorticoid receptor-like (DNA-binding domain)"/>
    <property type="match status" value="1"/>
</dbReference>
<dbReference type="PROSITE" id="PS51915">
    <property type="entry name" value="ZAD"/>
    <property type="match status" value="1"/>
</dbReference>
<organism evidence="4 5">
    <name type="scientific">Porites evermanni</name>
    <dbReference type="NCBI Taxonomy" id="104178"/>
    <lineage>
        <taxon>Eukaryota</taxon>
        <taxon>Metazoa</taxon>
        <taxon>Cnidaria</taxon>
        <taxon>Anthozoa</taxon>
        <taxon>Hexacorallia</taxon>
        <taxon>Scleractinia</taxon>
        <taxon>Fungiina</taxon>
        <taxon>Poritidae</taxon>
        <taxon>Porites</taxon>
    </lineage>
</organism>